<geneLocation type="plasmid" evidence="3">
    <name>unnamed</name>
</geneLocation>
<feature type="domain" description="EAL" evidence="2">
    <location>
        <begin position="203"/>
        <end position="457"/>
    </location>
</feature>
<dbReference type="InterPro" id="IPR001633">
    <property type="entry name" value="EAL_dom"/>
</dbReference>
<gene>
    <name evidence="3" type="ORF">MKJ03_09370</name>
</gene>
<keyword evidence="4" id="KW-1185">Reference proteome</keyword>
<keyword evidence="3" id="KW-0614">Plasmid</keyword>
<dbReference type="PANTHER" id="PTHR33121">
    <property type="entry name" value="CYCLIC DI-GMP PHOSPHODIESTERASE PDEF"/>
    <property type="match status" value="1"/>
</dbReference>
<dbReference type="RefSeq" id="WP_245136371.1">
    <property type="nucleotide sequence ID" value="NZ_CP128477.1"/>
</dbReference>
<feature type="transmembrane region" description="Helical" evidence="1">
    <location>
        <begin position="113"/>
        <end position="134"/>
    </location>
</feature>
<dbReference type="EMBL" id="JALAYX010000002">
    <property type="protein sequence ID" value="MCJ8238537.1"/>
    <property type="molecule type" value="Genomic_DNA"/>
</dbReference>
<evidence type="ECO:0000256" key="1">
    <source>
        <dbReference type="SAM" id="Phobius"/>
    </source>
</evidence>
<evidence type="ECO:0000259" key="2">
    <source>
        <dbReference type="PROSITE" id="PS50883"/>
    </source>
</evidence>
<sequence>MRSSSSDSLFSPSYQRAASDLSRWTADGRHNRRVKNLVLIGGMVVVIVSALWLGASMTLLSAGSALTASLSFALGLAMVALAFGNRIRTGALVMSHGLLLSILLAALCEDPAPGIQASVHFNFLPVVAASYLVFQREGFYLRVLLPSLGLAGFLGFSLDIMPHVAIPGVMQGAGTIEVFANQITGTVATCVVVLIMQADVDARRALEGEVRRAIARGEFELHYQPQVDLKGAMTGVEALLRWRHPTKGMVPPNAFIPLAEETGLIIPIGEWVLRTAAAQLQAWSRLPETQHLTIAVNVSATQFRQPDFVEQVRAIVTLSGARPQALKLELTESVLADDMGVVQTKMKALKDFGICWSLDDFGTGYSSLSSLKNLPFEQVKIDQSFVRELLTDPRNGAIVETIMRLSVSLGLAVIAEGVETEAQRAALEAAGCQCFQGYLYGRPVPVCELLAQRSAAA</sequence>
<comment type="caution">
    <text evidence="3">The sequence shown here is derived from an EMBL/GenBank/DDBJ whole genome shotgun (WGS) entry which is preliminary data.</text>
</comment>
<name>A0ABT0CZF0_9HYPH</name>
<dbReference type="Proteomes" id="UP001522662">
    <property type="component" value="Unassembled WGS sequence"/>
</dbReference>
<feature type="transmembrane region" description="Helical" evidence="1">
    <location>
        <begin position="37"/>
        <end position="55"/>
    </location>
</feature>
<dbReference type="CDD" id="cd01948">
    <property type="entry name" value="EAL"/>
    <property type="match status" value="1"/>
</dbReference>
<keyword evidence="1" id="KW-0472">Membrane</keyword>
<dbReference type="SUPFAM" id="SSF141868">
    <property type="entry name" value="EAL domain-like"/>
    <property type="match status" value="1"/>
</dbReference>
<dbReference type="PANTHER" id="PTHR33121:SF70">
    <property type="entry name" value="SIGNALING PROTEIN YKOW"/>
    <property type="match status" value="1"/>
</dbReference>
<feature type="transmembrane region" description="Helical" evidence="1">
    <location>
        <begin position="139"/>
        <end position="158"/>
    </location>
</feature>
<feature type="transmembrane region" description="Helical" evidence="1">
    <location>
        <begin position="178"/>
        <end position="196"/>
    </location>
</feature>
<feature type="transmembrane region" description="Helical" evidence="1">
    <location>
        <begin position="61"/>
        <end position="83"/>
    </location>
</feature>
<proteinExistence type="predicted"/>
<feature type="transmembrane region" description="Helical" evidence="1">
    <location>
        <begin position="90"/>
        <end position="107"/>
    </location>
</feature>
<accession>A0ABT0CZF0</accession>
<dbReference type="PROSITE" id="PS50883">
    <property type="entry name" value="EAL"/>
    <property type="match status" value="1"/>
</dbReference>
<protein>
    <submittedName>
        <fullName evidence="3">EAL domain-containing protein</fullName>
    </submittedName>
</protein>
<dbReference type="InterPro" id="IPR050706">
    <property type="entry name" value="Cyclic-di-GMP_PDE-like"/>
</dbReference>
<reference evidence="3 4" key="1">
    <citation type="submission" date="2022-03" db="EMBL/GenBank/DDBJ databases">
        <title>Rhizobium SSM4.3 sp. nov., isolated from Sediment (Gouqi Island).</title>
        <authorList>
            <person name="Chen G."/>
        </authorList>
    </citation>
    <scope>NUCLEOTIDE SEQUENCE [LARGE SCALE GENOMIC DNA]</scope>
    <source>
        <strain evidence="3 4">SSM4.3</strain>
        <plasmid evidence="3">unnamed</plasmid>
    </source>
</reference>
<organism evidence="3 4">
    <name type="scientific">Peteryoungia algae</name>
    <dbReference type="NCBI Taxonomy" id="2919917"/>
    <lineage>
        <taxon>Bacteria</taxon>
        <taxon>Pseudomonadati</taxon>
        <taxon>Pseudomonadota</taxon>
        <taxon>Alphaproteobacteria</taxon>
        <taxon>Hyphomicrobiales</taxon>
        <taxon>Rhizobiaceae</taxon>
        <taxon>Peteryoungia</taxon>
    </lineage>
</organism>
<dbReference type="SMART" id="SM00052">
    <property type="entry name" value="EAL"/>
    <property type="match status" value="1"/>
</dbReference>
<keyword evidence="1" id="KW-1133">Transmembrane helix</keyword>
<evidence type="ECO:0000313" key="3">
    <source>
        <dbReference type="EMBL" id="MCJ8238537.1"/>
    </source>
</evidence>
<dbReference type="Pfam" id="PF00563">
    <property type="entry name" value="EAL"/>
    <property type="match status" value="1"/>
</dbReference>
<keyword evidence="1" id="KW-0812">Transmembrane</keyword>
<dbReference type="InterPro" id="IPR035919">
    <property type="entry name" value="EAL_sf"/>
</dbReference>
<dbReference type="Gene3D" id="3.20.20.450">
    <property type="entry name" value="EAL domain"/>
    <property type="match status" value="1"/>
</dbReference>
<evidence type="ECO:0000313" key="4">
    <source>
        <dbReference type="Proteomes" id="UP001522662"/>
    </source>
</evidence>